<evidence type="ECO:0000259" key="4">
    <source>
        <dbReference type="PROSITE" id="PS50948"/>
    </source>
</evidence>
<dbReference type="GO" id="GO:0005576">
    <property type="term" value="C:extracellular region"/>
    <property type="evidence" value="ECO:0007669"/>
    <property type="project" value="InterPro"/>
</dbReference>
<accession>A0A347ZT03</accession>
<dbReference type="SMART" id="SM00223">
    <property type="entry name" value="APPLE"/>
    <property type="match status" value="1"/>
</dbReference>
<gene>
    <name evidence="5" type="ORF">DFR64_0862</name>
</gene>
<name>A0A347ZT03_9CHLR</name>
<dbReference type="OrthoDB" id="9178925at2"/>
<reference evidence="5 6" key="1">
    <citation type="submission" date="2018-08" db="EMBL/GenBank/DDBJ databases">
        <title>Genomic Encyclopedia of Type Strains, Phase IV (KMG-IV): sequencing the most valuable type-strain genomes for metagenomic binning, comparative biology and taxonomic classification.</title>
        <authorList>
            <person name="Goeker M."/>
        </authorList>
    </citation>
    <scope>NUCLEOTIDE SEQUENCE [LARGE SCALE GENOMIC DNA]</scope>
    <source>
        <strain evidence="5 6">DSM 23923</strain>
    </source>
</reference>
<dbReference type="AlphaFoldDB" id="A0A347ZT03"/>
<proteinExistence type="predicted"/>
<evidence type="ECO:0000256" key="2">
    <source>
        <dbReference type="ARBA" id="ARBA00023157"/>
    </source>
</evidence>
<evidence type="ECO:0000313" key="5">
    <source>
        <dbReference type="EMBL" id="REG10990.1"/>
    </source>
</evidence>
<evidence type="ECO:0000256" key="1">
    <source>
        <dbReference type="ARBA" id="ARBA00022737"/>
    </source>
</evidence>
<feature type="signal peptide" evidence="3">
    <location>
        <begin position="1"/>
        <end position="27"/>
    </location>
</feature>
<keyword evidence="6" id="KW-1185">Reference proteome</keyword>
<comment type="caution">
    <text evidence="5">The sequence shown here is derived from an EMBL/GenBank/DDBJ whole genome shotgun (WGS) entry which is preliminary data.</text>
</comment>
<feature type="domain" description="Apple" evidence="4">
    <location>
        <begin position="356"/>
        <end position="424"/>
    </location>
</feature>
<dbReference type="EMBL" id="QUMS01000001">
    <property type="protein sequence ID" value="REG10990.1"/>
    <property type="molecule type" value="Genomic_DNA"/>
</dbReference>
<sequence>MNSHKFLSIFIACLTVFIFSDVTSVGAESQTNRDITVEPSLYEGDSDEDGINDATELMLARKYTPYLIFDEDEQENVGTIMQLHQVSPILHHSGKEGAMLVYVFLYDMDNGADFDRSWTDWFTSPIDSAAGLIMDPFDQFFGKHCGDTEAIYFFVANYGNWTNTRLESIYWKRHYDPYTETSENAVMYRDVNDGFGATHPIIYVSEDKHGMYPSHDACENYKTDVVQEKLESAAGYLVPSVLEDFIYIPVTPKMEDCSGGAEMIVDVSFAYNVGEAKSNSTMNRRILDGSIYAGYDPWDNVEFLGRTDYVKICDSAAGGIGGKWCGNPYPSSESHPCDSDNWWFPSSSSSSSLGECMNPNTDRYGSDYFSFLLDGYDATPCMQACVNDPNCVSYSFVFPGNQGGEQAVCYLKNAAPEEYFNDQCVSGLRANCLN</sequence>
<dbReference type="RefSeq" id="WP_116224138.1">
    <property type="nucleotide sequence ID" value="NZ_AP018437.1"/>
</dbReference>
<dbReference type="PROSITE" id="PS50948">
    <property type="entry name" value="PAN"/>
    <property type="match status" value="1"/>
</dbReference>
<feature type="chain" id="PRO_5030063627" evidence="3">
    <location>
        <begin position="28"/>
        <end position="434"/>
    </location>
</feature>
<evidence type="ECO:0000313" key="6">
    <source>
        <dbReference type="Proteomes" id="UP000256388"/>
    </source>
</evidence>
<protein>
    <submittedName>
        <fullName evidence="5">PAN domain-containing protein</fullName>
    </submittedName>
</protein>
<keyword evidence="1" id="KW-0677">Repeat</keyword>
<dbReference type="InterPro" id="IPR000177">
    <property type="entry name" value="Apple"/>
</dbReference>
<dbReference type="Gene3D" id="3.50.4.10">
    <property type="entry name" value="Hepatocyte Growth Factor"/>
    <property type="match status" value="1"/>
</dbReference>
<dbReference type="InterPro" id="IPR003609">
    <property type="entry name" value="Pan_app"/>
</dbReference>
<organism evidence="5 6">
    <name type="scientific">Pelolinea submarina</name>
    <dbReference type="NCBI Taxonomy" id="913107"/>
    <lineage>
        <taxon>Bacteria</taxon>
        <taxon>Bacillati</taxon>
        <taxon>Chloroflexota</taxon>
        <taxon>Anaerolineae</taxon>
        <taxon>Anaerolineales</taxon>
        <taxon>Anaerolineaceae</taxon>
        <taxon>Pelolinea</taxon>
    </lineage>
</organism>
<keyword evidence="2" id="KW-1015">Disulfide bond</keyword>
<dbReference type="GO" id="GO:0006508">
    <property type="term" value="P:proteolysis"/>
    <property type="evidence" value="ECO:0007669"/>
    <property type="project" value="InterPro"/>
</dbReference>
<dbReference type="Proteomes" id="UP000256388">
    <property type="component" value="Unassembled WGS sequence"/>
</dbReference>
<evidence type="ECO:0000256" key="3">
    <source>
        <dbReference type="SAM" id="SignalP"/>
    </source>
</evidence>
<keyword evidence="3" id="KW-0732">Signal</keyword>
<dbReference type="Pfam" id="PF14295">
    <property type="entry name" value="PAN_4"/>
    <property type="match status" value="1"/>
</dbReference>